<comment type="caution">
    <text evidence="3">The sequence shown here is derived from an EMBL/GenBank/DDBJ whole genome shotgun (WGS) entry which is preliminary data.</text>
</comment>
<dbReference type="Gene3D" id="2.30.30.90">
    <property type="match status" value="1"/>
</dbReference>
<dbReference type="SUPFAM" id="SSF50037">
    <property type="entry name" value="C-terminal domain of transcriptional repressors"/>
    <property type="match status" value="1"/>
</dbReference>
<dbReference type="SMART" id="SM00899">
    <property type="entry name" value="FeoA"/>
    <property type="match status" value="1"/>
</dbReference>
<proteinExistence type="predicted"/>
<dbReference type="PANTHER" id="PTHR42954:SF2">
    <property type="entry name" value="FE(2+) TRANSPORT PROTEIN A"/>
    <property type="match status" value="1"/>
</dbReference>
<dbReference type="Proteomes" id="UP000446348">
    <property type="component" value="Unassembled WGS sequence"/>
</dbReference>
<dbReference type="AlphaFoldDB" id="A0A845RF41"/>
<organism evidence="3 4">
    <name type="scientific">Anaerotruncus colihominis</name>
    <dbReference type="NCBI Taxonomy" id="169435"/>
    <lineage>
        <taxon>Bacteria</taxon>
        <taxon>Bacillati</taxon>
        <taxon>Bacillota</taxon>
        <taxon>Clostridia</taxon>
        <taxon>Eubacteriales</taxon>
        <taxon>Oscillospiraceae</taxon>
        <taxon>Anaerotruncus</taxon>
    </lineage>
</organism>
<dbReference type="InterPro" id="IPR038157">
    <property type="entry name" value="FeoA_core_dom"/>
</dbReference>
<sequence>MHESIIPLNRVPEGSVARVTGLFTTGAMRRRLQDIGLIEGTDIECLQKSPAGDPIAYYIRGTVIALRSEDSGNILVRCNQAV</sequence>
<evidence type="ECO:0000256" key="1">
    <source>
        <dbReference type="ARBA" id="ARBA00023004"/>
    </source>
</evidence>
<accession>A0A845RF41</accession>
<gene>
    <name evidence="3" type="ORF">D3Z39_05935</name>
</gene>
<dbReference type="PANTHER" id="PTHR42954">
    <property type="entry name" value="FE(2+) TRANSPORT PROTEIN A"/>
    <property type="match status" value="1"/>
</dbReference>
<dbReference type="OrthoDB" id="9811076at2"/>
<dbReference type="InterPro" id="IPR008988">
    <property type="entry name" value="Transcriptional_repressor_C"/>
</dbReference>
<dbReference type="EMBL" id="QXWZ01000007">
    <property type="protein sequence ID" value="NBI78414.1"/>
    <property type="molecule type" value="Genomic_DNA"/>
</dbReference>
<dbReference type="Pfam" id="PF04023">
    <property type="entry name" value="FeoA"/>
    <property type="match status" value="1"/>
</dbReference>
<evidence type="ECO:0000313" key="4">
    <source>
        <dbReference type="Proteomes" id="UP000446348"/>
    </source>
</evidence>
<feature type="domain" description="Ferrous iron transporter FeoA-like" evidence="2">
    <location>
        <begin position="6"/>
        <end position="78"/>
    </location>
</feature>
<protein>
    <submittedName>
        <fullName evidence="3">Ferrous iron transport protein A</fullName>
    </submittedName>
</protein>
<dbReference type="InterPro" id="IPR052713">
    <property type="entry name" value="FeoA"/>
</dbReference>
<keyword evidence="1" id="KW-0408">Iron</keyword>
<dbReference type="GO" id="GO:0046914">
    <property type="term" value="F:transition metal ion binding"/>
    <property type="evidence" value="ECO:0007669"/>
    <property type="project" value="InterPro"/>
</dbReference>
<name>A0A845RF41_9FIRM</name>
<dbReference type="RefSeq" id="WP_160209259.1">
    <property type="nucleotide sequence ID" value="NZ_CAMUSJ010000056.1"/>
</dbReference>
<evidence type="ECO:0000313" key="3">
    <source>
        <dbReference type="EMBL" id="NBI78414.1"/>
    </source>
</evidence>
<dbReference type="InterPro" id="IPR007167">
    <property type="entry name" value="Fe-transptr_FeoA-like"/>
</dbReference>
<reference evidence="3 4" key="1">
    <citation type="submission" date="2018-08" db="EMBL/GenBank/DDBJ databases">
        <title>Murine metabolic-syndrome-specific gut microbial biobank.</title>
        <authorList>
            <person name="Liu C."/>
        </authorList>
    </citation>
    <scope>NUCLEOTIDE SEQUENCE [LARGE SCALE GENOMIC DNA]</scope>
    <source>
        <strain evidence="3 4">X69</strain>
    </source>
</reference>
<evidence type="ECO:0000259" key="2">
    <source>
        <dbReference type="SMART" id="SM00899"/>
    </source>
</evidence>